<name>A0ACC0UZT9_9HYPO</name>
<dbReference type="EMBL" id="CM047944">
    <property type="protein sequence ID" value="KAI9899662.1"/>
    <property type="molecule type" value="Genomic_DNA"/>
</dbReference>
<evidence type="ECO:0000313" key="2">
    <source>
        <dbReference type="Proteomes" id="UP001163324"/>
    </source>
</evidence>
<protein>
    <submittedName>
        <fullName evidence="1">Uncharacterized protein</fullName>
    </submittedName>
</protein>
<dbReference type="Proteomes" id="UP001163324">
    <property type="component" value="Chromosome 5"/>
</dbReference>
<accession>A0ACC0UZT9</accession>
<reference evidence="1" key="1">
    <citation type="submission" date="2022-10" db="EMBL/GenBank/DDBJ databases">
        <title>Complete Genome of Trichothecium roseum strain YXFP-22015, a Plant Pathogen Isolated from Citrus.</title>
        <authorList>
            <person name="Wang Y."/>
            <person name="Zhu L."/>
        </authorList>
    </citation>
    <scope>NUCLEOTIDE SEQUENCE</scope>
    <source>
        <strain evidence="1">YXFP-22015</strain>
    </source>
</reference>
<comment type="caution">
    <text evidence="1">The sequence shown here is derived from an EMBL/GenBank/DDBJ whole genome shotgun (WGS) entry which is preliminary data.</text>
</comment>
<evidence type="ECO:0000313" key="1">
    <source>
        <dbReference type="EMBL" id="KAI9899662.1"/>
    </source>
</evidence>
<gene>
    <name evidence="1" type="ORF">N3K66_006123</name>
</gene>
<proteinExistence type="predicted"/>
<sequence>MPANIVMEIAIRLPLAGRLALSLSCTRLSELLYRAVIEGARSQQQHVQRRRILKDLLSRLERDLGSKYYLCPECTKLHTFRNLPGPGDRRNSDRPLFNPCWDKHAYFKNDFRYWLTWQHGRLVMNRHLHGPEAGLPVTALDLVSHRDWLGAAPSRDWKLTYSARIVRDELVLRVTHELSARSPEKLRGMIRASAHKICPHVQFGLSPDCATAAFDPGPGVVLSQSRYCVGCVTDCFLGLGAAPGRRPWRRFSARVESYHALGSFRDVRDWRWESFAIPLHHVRNAARRDMRIYPQGYAVDLWKEQDQTGEAT</sequence>
<keyword evidence="2" id="KW-1185">Reference proteome</keyword>
<organism evidence="1 2">
    <name type="scientific">Trichothecium roseum</name>
    <dbReference type="NCBI Taxonomy" id="47278"/>
    <lineage>
        <taxon>Eukaryota</taxon>
        <taxon>Fungi</taxon>
        <taxon>Dikarya</taxon>
        <taxon>Ascomycota</taxon>
        <taxon>Pezizomycotina</taxon>
        <taxon>Sordariomycetes</taxon>
        <taxon>Hypocreomycetidae</taxon>
        <taxon>Hypocreales</taxon>
        <taxon>Hypocreales incertae sedis</taxon>
        <taxon>Trichothecium</taxon>
    </lineage>
</organism>